<protein>
    <recommendedName>
        <fullName evidence="3">Glyceraldehyde-3-phosphate dehydrogenase</fullName>
    </recommendedName>
</protein>
<comment type="caution">
    <text evidence="1">The sequence shown here is derived from an EMBL/GenBank/DDBJ whole genome shotgun (WGS) entry which is preliminary data.</text>
</comment>
<keyword evidence="2" id="KW-1185">Reference proteome</keyword>
<accession>A0ABW7I2Y9</accession>
<proteinExistence type="predicted"/>
<dbReference type="Proteomes" id="UP001607157">
    <property type="component" value="Unassembled WGS sequence"/>
</dbReference>
<gene>
    <name evidence="1" type="ORF">ACGRVM_01385</name>
</gene>
<evidence type="ECO:0000313" key="2">
    <source>
        <dbReference type="Proteomes" id="UP001607157"/>
    </source>
</evidence>
<evidence type="ECO:0000313" key="1">
    <source>
        <dbReference type="EMBL" id="MFH0252532.1"/>
    </source>
</evidence>
<dbReference type="RefSeq" id="WP_377169439.1">
    <property type="nucleotide sequence ID" value="NZ_JBHTJC010000001.1"/>
</dbReference>
<evidence type="ECO:0008006" key="3">
    <source>
        <dbReference type="Google" id="ProtNLM"/>
    </source>
</evidence>
<dbReference type="EMBL" id="JBIHMM010000001">
    <property type="protein sequence ID" value="MFH0252532.1"/>
    <property type="molecule type" value="Genomic_DNA"/>
</dbReference>
<sequence length="47" mass="5426">MTDRIALWLFALILLGLGLDYYFAGMDGLIFLGAKLGELIEWMAFWR</sequence>
<reference evidence="1 2" key="1">
    <citation type="submission" date="2024-10" db="EMBL/GenBank/DDBJ databases">
        <authorList>
            <person name="Yang X.-N."/>
        </authorList>
    </citation>
    <scope>NUCLEOTIDE SEQUENCE [LARGE SCALE GENOMIC DNA]</scope>
    <source>
        <strain evidence="1 2">CAU 1059</strain>
    </source>
</reference>
<name>A0ABW7I2Y9_9RHOB</name>
<organism evidence="1 2">
    <name type="scientific">Roseovarius aquimarinus</name>
    <dbReference type="NCBI Taxonomy" id="1229156"/>
    <lineage>
        <taxon>Bacteria</taxon>
        <taxon>Pseudomonadati</taxon>
        <taxon>Pseudomonadota</taxon>
        <taxon>Alphaproteobacteria</taxon>
        <taxon>Rhodobacterales</taxon>
        <taxon>Roseobacteraceae</taxon>
        <taxon>Roseovarius</taxon>
    </lineage>
</organism>